<dbReference type="RefSeq" id="WP_270022907.1">
    <property type="nucleotide sequence ID" value="NZ_JAPDDP010000001.1"/>
</dbReference>
<name>A0A9X3N5L3_9ACTN</name>
<evidence type="ECO:0000313" key="2">
    <source>
        <dbReference type="EMBL" id="MDA0178659.1"/>
    </source>
</evidence>
<proteinExistence type="predicted"/>
<feature type="non-terminal residue" evidence="2">
    <location>
        <position position="63"/>
    </location>
</feature>
<dbReference type="EMBL" id="JAPDDP010000001">
    <property type="protein sequence ID" value="MDA0178659.1"/>
    <property type="molecule type" value="Genomic_DNA"/>
</dbReference>
<comment type="caution">
    <text evidence="2">The sequence shown here is derived from an EMBL/GenBank/DDBJ whole genome shotgun (WGS) entry which is preliminary data.</text>
</comment>
<evidence type="ECO:0000256" key="1">
    <source>
        <dbReference type="SAM" id="MobiDB-lite"/>
    </source>
</evidence>
<reference evidence="2" key="1">
    <citation type="submission" date="2022-10" db="EMBL/GenBank/DDBJ databases">
        <title>The WGS of Solirubrobacter phytolaccae KCTC 29190.</title>
        <authorList>
            <person name="Jiang Z."/>
        </authorList>
    </citation>
    <scope>NUCLEOTIDE SEQUENCE</scope>
    <source>
        <strain evidence="2">KCTC 29190</strain>
    </source>
</reference>
<dbReference type="Proteomes" id="UP001147653">
    <property type="component" value="Unassembled WGS sequence"/>
</dbReference>
<protein>
    <submittedName>
        <fullName evidence="2">Uncharacterized protein</fullName>
    </submittedName>
</protein>
<sequence length="63" mass="6904">MRPATDHEQPRERLCGPRRDDGVRGLDGRGEMLTRRGVAGPRLGEAEQEQQPRGRAVAAGGLR</sequence>
<evidence type="ECO:0000313" key="3">
    <source>
        <dbReference type="Proteomes" id="UP001147653"/>
    </source>
</evidence>
<gene>
    <name evidence="2" type="ORF">OJ997_00005</name>
</gene>
<feature type="compositionally biased region" description="Basic and acidic residues" evidence="1">
    <location>
        <begin position="1"/>
        <end position="34"/>
    </location>
</feature>
<accession>A0A9X3N5L3</accession>
<feature type="region of interest" description="Disordered" evidence="1">
    <location>
        <begin position="1"/>
        <end position="63"/>
    </location>
</feature>
<organism evidence="2 3">
    <name type="scientific">Solirubrobacter phytolaccae</name>
    <dbReference type="NCBI Taxonomy" id="1404360"/>
    <lineage>
        <taxon>Bacteria</taxon>
        <taxon>Bacillati</taxon>
        <taxon>Actinomycetota</taxon>
        <taxon>Thermoleophilia</taxon>
        <taxon>Solirubrobacterales</taxon>
        <taxon>Solirubrobacteraceae</taxon>
        <taxon>Solirubrobacter</taxon>
    </lineage>
</organism>
<keyword evidence="3" id="KW-1185">Reference proteome</keyword>
<dbReference type="AlphaFoldDB" id="A0A9X3N5L3"/>